<comment type="caution">
    <text evidence="2">The sequence shown here is derived from an EMBL/GenBank/DDBJ whole genome shotgun (WGS) entry which is preliminary data.</text>
</comment>
<dbReference type="InterPro" id="IPR021675">
    <property type="entry name" value="DUF3261"/>
</dbReference>
<evidence type="ECO:0000313" key="2">
    <source>
        <dbReference type="EMBL" id="OEZ92930.1"/>
    </source>
</evidence>
<name>A0A1E7W987_9BURK</name>
<keyword evidence="1" id="KW-0732">Signal</keyword>
<dbReference type="PROSITE" id="PS51257">
    <property type="entry name" value="PROKAR_LIPOPROTEIN"/>
    <property type="match status" value="1"/>
</dbReference>
<evidence type="ECO:0000256" key="1">
    <source>
        <dbReference type="SAM" id="SignalP"/>
    </source>
</evidence>
<reference evidence="3" key="1">
    <citation type="journal article" date="2016" name="Front. Microbiol.">
        <title>Molecular Keys to the Janthinobacterium and Duganella spp. Interaction with the Plant Pathogen Fusarium graminearum.</title>
        <authorList>
            <person name="Haack F.S."/>
            <person name="Poehlein A."/>
            <person name="Kroger C."/>
            <person name="Voigt C.A."/>
            <person name="Piepenbring M."/>
            <person name="Bode H.B."/>
            <person name="Daniel R."/>
            <person name="Schafer W."/>
            <person name="Streit W.R."/>
        </authorList>
    </citation>
    <scope>NUCLEOTIDE SEQUENCE [LARGE SCALE GENOMIC DNA]</scope>
    <source>
        <strain evidence="3">T54</strain>
    </source>
</reference>
<dbReference type="EMBL" id="LROM01000143">
    <property type="protein sequence ID" value="OEZ92930.1"/>
    <property type="molecule type" value="Genomic_DNA"/>
</dbReference>
<protein>
    <recommendedName>
        <fullName evidence="4">DUF3261 domain-containing protein</fullName>
    </recommendedName>
</protein>
<sequence length="186" mass="20250">MRSVTFSRALVVAAIGSALALAGCATTPPPQARLGLKLPPAALGASISVQQHLTVERAGRTDDMDVALQVEPDAIDVVGLAMGQRVLTLRYDGKELTSWRHFMLPSQVKAEDVLEDMQLTLWPASAVAAALPAGWRIAEQGDTRMLYLDDEAIMRIVYSGQPRWSGKVVLENLRYHYKLTIQAAPD</sequence>
<proteinExistence type="predicted"/>
<accession>A0A1E7W987</accession>
<evidence type="ECO:0000313" key="3">
    <source>
        <dbReference type="Proteomes" id="UP000175989"/>
    </source>
</evidence>
<organism evidence="2 3">
    <name type="scientific">Duganella phyllosphaerae</name>
    <dbReference type="NCBI Taxonomy" id="762836"/>
    <lineage>
        <taxon>Bacteria</taxon>
        <taxon>Pseudomonadati</taxon>
        <taxon>Pseudomonadota</taxon>
        <taxon>Betaproteobacteria</taxon>
        <taxon>Burkholderiales</taxon>
        <taxon>Oxalobacteraceae</taxon>
        <taxon>Telluria group</taxon>
        <taxon>Duganella</taxon>
    </lineage>
</organism>
<dbReference type="RefSeq" id="WP_070251659.1">
    <property type="nucleotide sequence ID" value="NZ_LROM01000143.1"/>
</dbReference>
<gene>
    <name evidence="2" type="ORF">DUPY_47720</name>
</gene>
<dbReference type="AlphaFoldDB" id="A0A1E7W987"/>
<keyword evidence="3" id="KW-1185">Reference proteome</keyword>
<dbReference type="Proteomes" id="UP000175989">
    <property type="component" value="Unassembled WGS sequence"/>
</dbReference>
<evidence type="ECO:0008006" key="4">
    <source>
        <dbReference type="Google" id="ProtNLM"/>
    </source>
</evidence>
<dbReference type="Pfam" id="PF11659">
    <property type="entry name" value="DUF3261"/>
    <property type="match status" value="1"/>
</dbReference>
<feature type="signal peptide" evidence="1">
    <location>
        <begin position="1"/>
        <end position="22"/>
    </location>
</feature>
<dbReference type="OrthoDB" id="6228084at2"/>
<dbReference type="PATRIC" id="fig|762836.4.peg.4911"/>
<feature type="chain" id="PRO_5009206662" description="DUF3261 domain-containing protein" evidence="1">
    <location>
        <begin position="23"/>
        <end position="186"/>
    </location>
</feature>